<dbReference type="InterPro" id="IPR000182">
    <property type="entry name" value="GNAT_dom"/>
</dbReference>
<reference evidence="2" key="2">
    <citation type="submission" date="2023-01" db="EMBL/GenBank/DDBJ databases">
        <title>Draft genome sequence of Litoribrevibacter albus strain NBRC 110071.</title>
        <authorList>
            <person name="Sun Q."/>
            <person name="Mori K."/>
        </authorList>
    </citation>
    <scope>NUCLEOTIDE SEQUENCE</scope>
    <source>
        <strain evidence="2">NBRC 110071</strain>
    </source>
</reference>
<dbReference type="GO" id="GO:0016747">
    <property type="term" value="F:acyltransferase activity, transferring groups other than amino-acyl groups"/>
    <property type="evidence" value="ECO:0007669"/>
    <property type="project" value="InterPro"/>
</dbReference>
<protein>
    <submittedName>
        <fullName evidence="2">N-acetyltransferase</fullName>
    </submittedName>
</protein>
<evidence type="ECO:0000259" key="1">
    <source>
        <dbReference type="PROSITE" id="PS51186"/>
    </source>
</evidence>
<keyword evidence="3" id="KW-1185">Reference proteome</keyword>
<dbReference type="Proteomes" id="UP001161389">
    <property type="component" value="Unassembled WGS sequence"/>
</dbReference>
<accession>A0AA37S7Y3</accession>
<dbReference type="CDD" id="cd04301">
    <property type="entry name" value="NAT_SF"/>
    <property type="match status" value="1"/>
</dbReference>
<comment type="caution">
    <text evidence="2">The sequence shown here is derived from an EMBL/GenBank/DDBJ whole genome shotgun (WGS) entry which is preliminary data.</text>
</comment>
<evidence type="ECO:0000313" key="2">
    <source>
        <dbReference type="EMBL" id="GLQ29854.1"/>
    </source>
</evidence>
<dbReference type="Pfam" id="PF00583">
    <property type="entry name" value="Acetyltransf_1"/>
    <property type="match status" value="1"/>
</dbReference>
<proteinExistence type="predicted"/>
<sequence>MSAETTEQVTLGQVEQVTTYYLEMLSPDALIAKPPVDGLEIRSVEVPQFQFNRFLYQLIGEGWQWTDKLSWTDEQWTALVDSENHQTWVAYYQGAIAGYYELTKEGESVEILYFGLAPQFIGKGFGGYLLSSAIQSAWNWEGVERVWVHTCSLDHPNALANYQARGFSLYKTEVE</sequence>
<feature type="domain" description="N-acetyltransferase" evidence="1">
    <location>
        <begin position="39"/>
        <end position="175"/>
    </location>
</feature>
<dbReference type="SUPFAM" id="SSF55729">
    <property type="entry name" value="Acyl-CoA N-acyltransferases (Nat)"/>
    <property type="match status" value="1"/>
</dbReference>
<dbReference type="EMBL" id="BSNM01000002">
    <property type="protein sequence ID" value="GLQ29854.1"/>
    <property type="molecule type" value="Genomic_DNA"/>
</dbReference>
<gene>
    <name evidence="2" type="ORF">GCM10007876_03320</name>
</gene>
<reference evidence="2" key="1">
    <citation type="journal article" date="2014" name="Int. J. Syst. Evol. Microbiol.">
        <title>Complete genome sequence of Corynebacterium casei LMG S-19264T (=DSM 44701T), isolated from a smear-ripened cheese.</title>
        <authorList>
            <consortium name="US DOE Joint Genome Institute (JGI-PGF)"/>
            <person name="Walter F."/>
            <person name="Albersmeier A."/>
            <person name="Kalinowski J."/>
            <person name="Ruckert C."/>
        </authorList>
    </citation>
    <scope>NUCLEOTIDE SEQUENCE</scope>
    <source>
        <strain evidence="2">NBRC 110071</strain>
    </source>
</reference>
<dbReference type="InterPro" id="IPR016181">
    <property type="entry name" value="Acyl_CoA_acyltransferase"/>
</dbReference>
<name>A0AA37S7Y3_9GAMM</name>
<evidence type="ECO:0000313" key="3">
    <source>
        <dbReference type="Proteomes" id="UP001161389"/>
    </source>
</evidence>
<dbReference type="AlphaFoldDB" id="A0AA37S7Y3"/>
<organism evidence="2 3">
    <name type="scientific">Litoribrevibacter albus</name>
    <dbReference type="NCBI Taxonomy" id="1473156"/>
    <lineage>
        <taxon>Bacteria</taxon>
        <taxon>Pseudomonadati</taxon>
        <taxon>Pseudomonadota</taxon>
        <taxon>Gammaproteobacteria</taxon>
        <taxon>Oceanospirillales</taxon>
        <taxon>Oceanospirillaceae</taxon>
        <taxon>Litoribrevibacter</taxon>
    </lineage>
</organism>
<dbReference type="PROSITE" id="PS51186">
    <property type="entry name" value="GNAT"/>
    <property type="match status" value="1"/>
</dbReference>
<dbReference type="Gene3D" id="3.40.630.30">
    <property type="match status" value="1"/>
</dbReference>
<dbReference type="RefSeq" id="WP_284378004.1">
    <property type="nucleotide sequence ID" value="NZ_BSNM01000002.1"/>
</dbReference>